<name>A0ABW5IQZ3_9BACT</name>
<reference evidence="2" key="1">
    <citation type="journal article" date="2019" name="Int. J. Syst. Evol. Microbiol.">
        <title>The Global Catalogue of Microorganisms (GCM) 10K type strain sequencing project: providing services to taxonomists for standard genome sequencing and annotation.</title>
        <authorList>
            <consortium name="The Broad Institute Genomics Platform"/>
            <consortium name="The Broad Institute Genome Sequencing Center for Infectious Disease"/>
            <person name="Wu L."/>
            <person name="Ma J."/>
        </authorList>
    </citation>
    <scope>NUCLEOTIDE SEQUENCE [LARGE SCALE GENOMIC DNA]</scope>
    <source>
        <strain evidence="2">KCTC 42498</strain>
    </source>
</reference>
<comment type="caution">
    <text evidence="1">The sequence shown here is derived from an EMBL/GenBank/DDBJ whole genome shotgun (WGS) entry which is preliminary data.</text>
</comment>
<organism evidence="1 2">
    <name type="scientific">Pontibacter locisalis</name>
    <dbReference type="NCBI Taxonomy" id="1719035"/>
    <lineage>
        <taxon>Bacteria</taxon>
        <taxon>Pseudomonadati</taxon>
        <taxon>Bacteroidota</taxon>
        <taxon>Cytophagia</taxon>
        <taxon>Cytophagales</taxon>
        <taxon>Hymenobacteraceae</taxon>
        <taxon>Pontibacter</taxon>
    </lineage>
</organism>
<evidence type="ECO:0008006" key="3">
    <source>
        <dbReference type="Google" id="ProtNLM"/>
    </source>
</evidence>
<dbReference type="RefSeq" id="WP_377511322.1">
    <property type="nucleotide sequence ID" value="NZ_JBHULU010000022.1"/>
</dbReference>
<evidence type="ECO:0000313" key="2">
    <source>
        <dbReference type="Proteomes" id="UP001597544"/>
    </source>
</evidence>
<keyword evidence="2" id="KW-1185">Reference proteome</keyword>
<protein>
    <recommendedName>
        <fullName evidence="3">Glycosyl transferase family 2</fullName>
    </recommendedName>
</protein>
<proteinExistence type="predicted"/>
<dbReference type="Gene3D" id="3.90.550.10">
    <property type="entry name" value="Spore Coat Polysaccharide Biosynthesis Protein SpsA, Chain A"/>
    <property type="match status" value="1"/>
</dbReference>
<sequence>MRISIIVPLSGEKEDTGEACRYLQYYATYQTVKEIIFISTKDQCSKLAVLDKEPKVKTLRFAGASKAACLEAGAFEATGDILLFLNPGTFPRPHFDQLILESLQNNNKAGVFAQVATDSVWNKIMAKLPLRCALCFMRVNNFFTTRHLFHLKSRQLSRHYSDTFKQVFHRYAISFKATLI</sequence>
<dbReference type="EMBL" id="JBHULU010000022">
    <property type="protein sequence ID" value="MFD2515799.1"/>
    <property type="molecule type" value="Genomic_DNA"/>
</dbReference>
<dbReference type="SUPFAM" id="SSF53448">
    <property type="entry name" value="Nucleotide-diphospho-sugar transferases"/>
    <property type="match status" value="1"/>
</dbReference>
<accession>A0ABW5IQZ3</accession>
<dbReference type="InterPro" id="IPR029044">
    <property type="entry name" value="Nucleotide-diphossugar_trans"/>
</dbReference>
<dbReference type="Proteomes" id="UP001597544">
    <property type="component" value="Unassembled WGS sequence"/>
</dbReference>
<evidence type="ECO:0000313" key="1">
    <source>
        <dbReference type="EMBL" id="MFD2515799.1"/>
    </source>
</evidence>
<gene>
    <name evidence="1" type="ORF">ACFSRY_18145</name>
</gene>